<evidence type="ECO:0000313" key="10">
    <source>
        <dbReference type="Proteomes" id="UP000186136"/>
    </source>
</evidence>
<organism evidence="9 10">
    <name type="scientific">Pichia membranifaciens</name>
    <dbReference type="NCBI Taxonomy" id="4926"/>
    <lineage>
        <taxon>Eukaryota</taxon>
        <taxon>Fungi</taxon>
        <taxon>Dikarya</taxon>
        <taxon>Ascomycota</taxon>
        <taxon>Saccharomycotina</taxon>
        <taxon>Pichiomycetes</taxon>
        <taxon>Pichiales</taxon>
        <taxon>Pichiaceae</taxon>
        <taxon>Pichia</taxon>
    </lineage>
</organism>
<dbReference type="SUPFAM" id="SSF103473">
    <property type="entry name" value="MFS general substrate transporter"/>
    <property type="match status" value="1"/>
</dbReference>
<feature type="transmembrane region" description="Helical" evidence="8">
    <location>
        <begin position="261"/>
        <end position="281"/>
    </location>
</feature>
<dbReference type="Gene3D" id="1.20.1250.20">
    <property type="entry name" value="MFS general substrate transporter like domains"/>
    <property type="match status" value="2"/>
</dbReference>
<keyword evidence="3 8" id="KW-0812">Transmembrane</keyword>
<comment type="subcellular location">
    <subcellularLocation>
        <location evidence="1">Membrane</location>
        <topology evidence="1">Multi-pass membrane protein</topology>
    </subcellularLocation>
</comment>
<evidence type="ECO:0000313" key="9">
    <source>
        <dbReference type="EMBL" id="GAV30650.1"/>
    </source>
</evidence>
<feature type="transmembrane region" description="Helical" evidence="8">
    <location>
        <begin position="487"/>
        <end position="507"/>
    </location>
</feature>
<evidence type="ECO:0008006" key="11">
    <source>
        <dbReference type="Google" id="ProtNLM"/>
    </source>
</evidence>
<feature type="transmembrane region" description="Helical" evidence="8">
    <location>
        <begin position="366"/>
        <end position="387"/>
    </location>
</feature>
<feature type="transmembrane region" description="Helical" evidence="8">
    <location>
        <begin position="196"/>
        <end position="217"/>
    </location>
</feature>
<keyword evidence="10" id="KW-1185">Reference proteome</keyword>
<accession>A0A1Q2YM42</accession>
<dbReference type="EMBL" id="BDGI01000201">
    <property type="protein sequence ID" value="GAV30650.1"/>
    <property type="molecule type" value="Genomic_DNA"/>
</dbReference>
<keyword evidence="4 8" id="KW-1133">Transmembrane helix</keyword>
<evidence type="ECO:0000256" key="6">
    <source>
        <dbReference type="ARBA" id="ARBA00037968"/>
    </source>
</evidence>
<dbReference type="PANTHER" id="PTHR43791:SF1">
    <property type="entry name" value="ALLANTOATE PERMEASE"/>
    <property type="match status" value="1"/>
</dbReference>
<dbReference type="GO" id="GO:0016020">
    <property type="term" value="C:membrane"/>
    <property type="evidence" value="ECO:0007669"/>
    <property type="project" value="UniProtKB-SubCell"/>
</dbReference>
<evidence type="ECO:0000256" key="2">
    <source>
        <dbReference type="ARBA" id="ARBA00022448"/>
    </source>
</evidence>
<keyword evidence="5 8" id="KW-0472">Membrane</keyword>
<feature type="transmembrane region" description="Helical" evidence="8">
    <location>
        <begin position="167"/>
        <end position="184"/>
    </location>
</feature>
<dbReference type="GO" id="GO:0022857">
    <property type="term" value="F:transmembrane transporter activity"/>
    <property type="evidence" value="ECO:0007669"/>
    <property type="project" value="InterPro"/>
</dbReference>
<protein>
    <recommendedName>
        <fullName evidence="11">Major facilitator superfamily (MFS) profile domain-containing protein</fullName>
    </recommendedName>
</protein>
<evidence type="ECO:0000256" key="8">
    <source>
        <dbReference type="SAM" id="Phobius"/>
    </source>
</evidence>
<reference evidence="9 10" key="1">
    <citation type="submission" date="2016-08" db="EMBL/GenBank/DDBJ databases">
        <title>Whole genome shotgun sequence of Pichia membranifaciens KS47-1.</title>
        <authorList>
            <person name="Konishi M."/>
            <person name="Ishida M."/>
            <person name="Arakawa T."/>
            <person name="Kato Y."/>
            <person name="Horiuchi J."/>
        </authorList>
    </citation>
    <scope>NUCLEOTIDE SEQUENCE [LARGE SCALE GENOMIC DNA]</scope>
    <source>
        <strain evidence="9 10">KS47-1</strain>
    </source>
</reference>
<dbReference type="InterPro" id="IPR011701">
    <property type="entry name" value="MFS"/>
</dbReference>
<evidence type="ECO:0000256" key="5">
    <source>
        <dbReference type="ARBA" id="ARBA00023136"/>
    </source>
</evidence>
<dbReference type="OrthoDB" id="6730379at2759"/>
<evidence type="ECO:0000256" key="4">
    <source>
        <dbReference type="ARBA" id="ARBA00022989"/>
    </source>
</evidence>
<sequence length="548" mass="61646">MPAIDDDSNKTNNSVNEISKLKPNVQHSSDSDDDVHSTFSRNNIGTDKVLNHIKSIDGENVNVTGDVDEAMEYALEAEGEKIDISPQEQKRLLLKIDLFLLPLICLLYTIQYMDKISISYAAVMGLRDHYHMHGNQYSWCGSAFYLGYLIFEFPMSLALQRFPVSKFVSAVVILWGVIICLHATPSNYAGFITLRTLLGILESAVTPAMVIVTGQWYKAEEQFLRTAIWFSFNGVGVIFGGAIAYGLAIRPDSYSMDAWKVLFIVIGCMTLAIGIAFVFHVPDLPVKAWFLNDREKMQAVLRIKCNQQGFGNKHFKFHQFKEAILDINTWIFFFFSIAFQVPNGSLTNFASILLSDTFGYSDNDSILMNMIAGALTFAGCIFLCWLQKFFKHKLGIATAVVTFSLIASCMLAFPMQSPHARLAGYYLYNLCPVGMICCLSCFTSNIAGHTKKITVNALYLVGYSVGNLIGPQTFISSQAPQYRGGQIAMVVCLAISSVLIAWVYYNYWHENKRREKLEAEGLLEMPHIENFEFADLTDKENVYFRYTL</sequence>
<name>A0A1Q2YM42_9ASCO</name>
<dbReference type="Proteomes" id="UP000186136">
    <property type="component" value="Unassembled WGS sequence"/>
</dbReference>
<feature type="transmembrane region" description="Helical" evidence="8">
    <location>
        <begin position="457"/>
        <end position="475"/>
    </location>
</feature>
<proteinExistence type="inferred from homology"/>
<dbReference type="InterPro" id="IPR036259">
    <property type="entry name" value="MFS_trans_sf"/>
</dbReference>
<dbReference type="AlphaFoldDB" id="A0A1Q2YM42"/>
<comment type="similarity">
    <text evidence="6">Belongs to the major facilitator superfamily. Allantoate permease family.</text>
</comment>
<comment type="caution">
    <text evidence="9">The sequence shown here is derived from an EMBL/GenBank/DDBJ whole genome shotgun (WGS) entry which is preliminary data.</text>
</comment>
<feature type="transmembrane region" description="Helical" evidence="8">
    <location>
        <begin position="136"/>
        <end position="155"/>
    </location>
</feature>
<feature type="transmembrane region" description="Helical" evidence="8">
    <location>
        <begin position="394"/>
        <end position="413"/>
    </location>
</feature>
<dbReference type="PANTHER" id="PTHR43791">
    <property type="entry name" value="PERMEASE-RELATED"/>
    <property type="match status" value="1"/>
</dbReference>
<feature type="transmembrane region" description="Helical" evidence="8">
    <location>
        <begin position="425"/>
        <end position="445"/>
    </location>
</feature>
<evidence type="ECO:0000256" key="3">
    <source>
        <dbReference type="ARBA" id="ARBA00022692"/>
    </source>
</evidence>
<dbReference type="CDD" id="cd17327">
    <property type="entry name" value="MFS_FEN2_like"/>
    <property type="match status" value="1"/>
</dbReference>
<feature type="region of interest" description="Disordered" evidence="7">
    <location>
        <begin position="1"/>
        <end position="39"/>
    </location>
</feature>
<keyword evidence="2" id="KW-0813">Transport</keyword>
<gene>
    <name evidence="9" type="ORF">PMKS-004167</name>
</gene>
<evidence type="ECO:0000256" key="7">
    <source>
        <dbReference type="SAM" id="MobiDB-lite"/>
    </source>
</evidence>
<evidence type="ECO:0000256" key="1">
    <source>
        <dbReference type="ARBA" id="ARBA00004141"/>
    </source>
</evidence>
<dbReference type="Pfam" id="PF07690">
    <property type="entry name" value="MFS_1"/>
    <property type="match status" value="1"/>
</dbReference>
<dbReference type="FunFam" id="1.20.1250.20:FF:000064">
    <property type="entry name" value="MFS allantoate transporter"/>
    <property type="match status" value="1"/>
</dbReference>
<feature type="transmembrane region" description="Helical" evidence="8">
    <location>
        <begin position="229"/>
        <end position="249"/>
    </location>
</feature>